<dbReference type="OrthoDB" id="549905at2759"/>
<dbReference type="Pfam" id="PF00995">
    <property type="entry name" value="Sec1"/>
    <property type="match status" value="1"/>
</dbReference>
<dbReference type="SUPFAM" id="SSF56815">
    <property type="entry name" value="Sec1/munc18-like (SM) proteins"/>
    <property type="match status" value="1"/>
</dbReference>
<dbReference type="InterPro" id="IPR027482">
    <property type="entry name" value="Sec1-like_dom2"/>
</dbReference>
<dbReference type="InterPro" id="IPR036045">
    <property type="entry name" value="Sec1-like_sf"/>
</dbReference>
<dbReference type="AlphaFoldDB" id="A0A1S3J913"/>
<dbReference type="KEGG" id="lak:106171105"/>
<dbReference type="InParanoid" id="A0A1S3J913"/>
<reference evidence="3" key="1">
    <citation type="journal article" date="2015" name="Nat. Commun.">
        <title>The Lingula genome provides insights into brachiopod evolution and the origin of phosphate biomineralization.</title>
        <authorList>
            <person name="Luo Y.J."/>
            <person name="Takeuchi T."/>
            <person name="Koyanagi R."/>
            <person name="Yamada L."/>
            <person name="Kanda M."/>
            <person name="Khalturina M."/>
            <person name="Fujie M."/>
            <person name="Yamasaki S.I."/>
            <person name="Endo K."/>
            <person name="Satoh N."/>
        </authorList>
    </citation>
    <scope>NUCLEOTIDE SEQUENCE</scope>
</reference>
<dbReference type="GeneID" id="106171105"/>
<organism evidence="2 3">
    <name type="scientific">Lingula anatina</name>
    <name type="common">Brachiopod</name>
    <name type="synonym">Lingula unguis</name>
    <dbReference type="NCBI Taxonomy" id="7574"/>
    <lineage>
        <taxon>Eukaryota</taxon>
        <taxon>Metazoa</taxon>
        <taxon>Spiralia</taxon>
        <taxon>Lophotrochozoa</taxon>
        <taxon>Brachiopoda</taxon>
        <taxon>Linguliformea</taxon>
        <taxon>Lingulata</taxon>
        <taxon>Lingulida</taxon>
        <taxon>Linguloidea</taxon>
        <taxon>Lingulidae</taxon>
        <taxon>Lingula</taxon>
    </lineage>
</organism>
<dbReference type="InterPro" id="IPR001619">
    <property type="entry name" value="Sec1-like"/>
</dbReference>
<keyword evidence="2" id="KW-1185">Reference proteome</keyword>
<sequence length="677" mass="74548">MTSVDVGQVAFHTWTKVCDKVRRAVVFVDDACAESLHWNGGLMRLVNAGALNVKEFSSFECAEPSEKKAVFIVSTPLRDVTETIIRDIIQNSQFQYVVVITAQGPLVHLFAKHGSYEGDEQYVFQSFEEKVLEWMGNMNYTAEVLHVPVCTVSVCPSLFVTPGLPRLFPLLPTDVTGVEAIYNSSKARVGDKKSFESLAEIETHHLPKHLQLKVKMLAATLNDVFEELHLQDDPYSVGPFSRLVATELANYPGARHRRKTSQSRASIVCIDRSLDLAGAVSHQGETLLDRILTLLPRLPGHNNDVMVSMADICSAQPDTSDAEEVLAPGCIAHADSSCRNVLATKKHKEALMEVNRQLVEAASSEHLPLSLSGRPGRVTVEQLHSHVKLFKGHPEAIQKHSGLLQVAMATIQAMQKESGSNMEGLLGLEKMLLQSLGDEECVSGLSQVIQVWEREMKKETDQSCRLYTIEDILLLLVYVYSLVGEDAAESEDEERKMMSLLAEAILSSKEEDIPPALTEFVGDPVTANGVTKAIEQVFEKLRSLGACRDDLKQFRTVYNPGSLTSQASHVPVLKQVLQEIFNPAKTDLLDIEHKSSGLKDLLKSGFGLFMNVSKPRPSDSPLLILFIIGGVTASEVKLIKDTVTSYKTGTQVIVGSTKLLKPSDVLDMMFSNPLLES</sequence>
<comment type="similarity">
    <text evidence="1">Belongs to the STXBP/unc-18/SEC1 family.</text>
</comment>
<gene>
    <name evidence="3" type="primary">LOC106171105</name>
</gene>
<evidence type="ECO:0000256" key="1">
    <source>
        <dbReference type="ARBA" id="ARBA00009884"/>
    </source>
</evidence>
<evidence type="ECO:0000313" key="3">
    <source>
        <dbReference type="RefSeq" id="XP_013406711.1"/>
    </source>
</evidence>
<proteinExistence type="inferred from homology"/>
<evidence type="ECO:0000313" key="2">
    <source>
        <dbReference type="Proteomes" id="UP000085678"/>
    </source>
</evidence>
<accession>A0A1S3J913</accession>
<dbReference type="RefSeq" id="XP_013406711.1">
    <property type="nucleotide sequence ID" value="XM_013551257.2"/>
</dbReference>
<dbReference type="PANTHER" id="PTHR11679">
    <property type="entry name" value="VESICLE PROTEIN SORTING-ASSOCIATED"/>
    <property type="match status" value="1"/>
</dbReference>
<dbReference type="GO" id="GO:0016192">
    <property type="term" value="P:vesicle-mediated transport"/>
    <property type="evidence" value="ECO:0007669"/>
    <property type="project" value="InterPro"/>
</dbReference>
<dbReference type="Gene3D" id="3.40.50.1910">
    <property type="match status" value="1"/>
</dbReference>
<dbReference type="Proteomes" id="UP000085678">
    <property type="component" value="Unplaced"/>
</dbReference>
<dbReference type="STRING" id="7574.A0A1S3J913"/>
<name>A0A1S3J913_LINAN</name>
<reference evidence="3" key="2">
    <citation type="submission" date="2025-08" db="UniProtKB">
        <authorList>
            <consortium name="RefSeq"/>
        </authorList>
    </citation>
    <scope>IDENTIFICATION</scope>
</reference>
<protein>
    <submittedName>
        <fullName evidence="3">Sec1 family domain-containing protein 2 isoform X1</fullName>
    </submittedName>
</protein>